<feature type="region of interest" description="Disordered" evidence="13">
    <location>
        <begin position="1299"/>
        <end position="1321"/>
    </location>
</feature>
<dbReference type="EC" id="3.4.19.12" evidence="4"/>
<dbReference type="GO" id="GO:0004843">
    <property type="term" value="F:cysteine-type deubiquitinase activity"/>
    <property type="evidence" value="ECO:0007669"/>
    <property type="project" value="UniProtKB-EC"/>
</dbReference>
<feature type="domain" description="USP" evidence="15">
    <location>
        <begin position="308"/>
        <end position="617"/>
    </location>
</feature>
<evidence type="ECO:0000256" key="6">
    <source>
        <dbReference type="ARBA" id="ARBA00022670"/>
    </source>
</evidence>
<reference evidence="18" key="1">
    <citation type="submission" date="2016-04" db="UniProtKB">
        <authorList>
            <consortium name="WormBaseParasite"/>
        </authorList>
    </citation>
    <scope>IDENTIFICATION</scope>
</reference>
<reference evidence="16 17" key="2">
    <citation type="submission" date="2018-11" db="EMBL/GenBank/DDBJ databases">
        <authorList>
            <consortium name="Pathogen Informatics"/>
        </authorList>
    </citation>
    <scope>NUCLEOTIDE SEQUENCE [LARGE SCALE GENOMIC DNA]</scope>
</reference>
<dbReference type="PANTHER" id="PTHR24006">
    <property type="entry name" value="UBIQUITIN CARBOXYL-TERMINAL HYDROLASE"/>
    <property type="match status" value="1"/>
</dbReference>
<evidence type="ECO:0000259" key="15">
    <source>
        <dbReference type="PROSITE" id="PS50235"/>
    </source>
</evidence>
<dbReference type="InterPro" id="IPR028889">
    <property type="entry name" value="USP"/>
</dbReference>
<dbReference type="InterPro" id="IPR018200">
    <property type="entry name" value="USP_CS"/>
</dbReference>
<evidence type="ECO:0000256" key="8">
    <source>
        <dbReference type="ARBA" id="ARBA00022801"/>
    </source>
</evidence>
<dbReference type="EMBL" id="UZAE01000182">
    <property type="protein sequence ID" value="VDN96465.1"/>
    <property type="molecule type" value="Genomic_DNA"/>
</dbReference>
<dbReference type="InterPro" id="IPR008974">
    <property type="entry name" value="TRAF-like"/>
</dbReference>
<feature type="compositionally biased region" description="Low complexity" evidence="13">
    <location>
        <begin position="1304"/>
        <end position="1315"/>
    </location>
</feature>
<dbReference type="InterPro" id="IPR001394">
    <property type="entry name" value="Peptidase_C19_UCH"/>
</dbReference>
<dbReference type="InterPro" id="IPR002083">
    <property type="entry name" value="MATH/TRAF_dom"/>
</dbReference>
<dbReference type="WBParaSite" id="HNAJ_0000060601-mRNA-1">
    <property type="protein sequence ID" value="HNAJ_0000060601-mRNA-1"/>
    <property type="gene ID" value="HNAJ_0000060601"/>
</dbReference>
<evidence type="ECO:0000256" key="2">
    <source>
        <dbReference type="ARBA" id="ARBA00004123"/>
    </source>
</evidence>
<dbReference type="SUPFAM" id="SSF54001">
    <property type="entry name" value="Cysteine proteinases"/>
    <property type="match status" value="1"/>
</dbReference>
<evidence type="ECO:0000256" key="4">
    <source>
        <dbReference type="ARBA" id="ARBA00012759"/>
    </source>
</evidence>
<feature type="region of interest" description="Disordered" evidence="13">
    <location>
        <begin position="1465"/>
        <end position="1526"/>
    </location>
</feature>
<evidence type="ECO:0000256" key="13">
    <source>
        <dbReference type="SAM" id="MobiDB-lite"/>
    </source>
</evidence>
<dbReference type="InterPro" id="IPR050164">
    <property type="entry name" value="Peptidase_C19"/>
</dbReference>
<evidence type="ECO:0000256" key="7">
    <source>
        <dbReference type="ARBA" id="ARBA00022786"/>
    </source>
</evidence>
<dbReference type="PANTHER" id="PTHR24006:SF644">
    <property type="entry name" value="UBIQUITIN CARBOXYL-TERMINAL HYDROLASE 7"/>
    <property type="match status" value="1"/>
</dbReference>
<dbReference type="GO" id="GO:0006508">
    <property type="term" value="P:proteolysis"/>
    <property type="evidence" value="ECO:0007669"/>
    <property type="project" value="UniProtKB-KW"/>
</dbReference>
<dbReference type="Gene3D" id="2.60.210.10">
    <property type="entry name" value="Apoptosis, Tumor Necrosis Factor Receptor Associated Protein 2, Chain A"/>
    <property type="match status" value="1"/>
</dbReference>
<dbReference type="PROSITE" id="PS50235">
    <property type="entry name" value="USP_3"/>
    <property type="match status" value="1"/>
</dbReference>
<feature type="compositionally biased region" description="Polar residues" evidence="13">
    <location>
        <begin position="1501"/>
        <end position="1515"/>
    </location>
</feature>
<evidence type="ECO:0000256" key="11">
    <source>
        <dbReference type="ARBA" id="ARBA00031500"/>
    </source>
</evidence>
<dbReference type="PROSITE" id="PS50144">
    <property type="entry name" value="MATH"/>
    <property type="match status" value="1"/>
</dbReference>
<protein>
    <recommendedName>
        <fullName evidence="5">Ubiquitin carboxyl-terminal hydrolase 7</fullName>
        <ecNumber evidence="4">3.4.19.12</ecNumber>
    </recommendedName>
    <alternativeName>
        <fullName evidence="12">Ubiquitin thioesterase 7</fullName>
    </alternativeName>
    <alternativeName>
        <fullName evidence="11">Ubiquitin-specific-processing protease 7</fullName>
    </alternativeName>
</protein>
<dbReference type="SUPFAM" id="SSF49599">
    <property type="entry name" value="TRAF domain-like"/>
    <property type="match status" value="1"/>
</dbReference>
<dbReference type="PROSITE" id="PS00972">
    <property type="entry name" value="USP_1"/>
    <property type="match status" value="1"/>
</dbReference>
<dbReference type="Proteomes" id="UP000278807">
    <property type="component" value="Unassembled WGS sequence"/>
</dbReference>
<evidence type="ECO:0000259" key="14">
    <source>
        <dbReference type="PROSITE" id="PS50144"/>
    </source>
</evidence>
<dbReference type="SMART" id="SM00061">
    <property type="entry name" value="MATH"/>
    <property type="match status" value="1"/>
</dbReference>
<dbReference type="GO" id="GO:0005634">
    <property type="term" value="C:nucleus"/>
    <property type="evidence" value="ECO:0007669"/>
    <property type="project" value="UniProtKB-SubCell"/>
</dbReference>
<comment type="catalytic activity">
    <reaction evidence="1">
        <text>Thiol-dependent hydrolysis of ester, thioester, amide, peptide and isopeptide bonds formed by the C-terminal Gly of ubiquitin (a 76-residue protein attached to proteins as an intracellular targeting signal).</text>
        <dbReference type="EC" id="3.4.19.12"/>
    </reaction>
</comment>
<dbReference type="PROSITE" id="PS00973">
    <property type="entry name" value="USP_2"/>
    <property type="match status" value="1"/>
</dbReference>
<evidence type="ECO:0000256" key="1">
    <source>
        <dbReference type="ARBA" id="ARBA00000707"/>
    </source>
</evidence>
<evidence type="ECO:0000256" key="3">
    <source>
        <dbReference type="ARBA" id="ARBA00009085"/>
    </source>
</evidence>
<organism evidence="18">
    <name type="scientific">Rodentolepis nana</name>
    <name type="common">Dwarf tapeworm</name>
    <name type="synonym">Hymenolepis nana</name>
    <dbReference type="NCBI Taxonomy" id="102285"/>
    <lineage>
        <taxon>Eukaryota</taxon>
        <taxon>Metazoa</taxon>
        <taxon>Spiralia</taxon>
        <taxon>Lophotrochozoa</taxon>
        <taxon>Platyhelminthes</taxon>
        <taxon>Cestoda</taxon>
        <taxon>Eucestoda</taxon>
        <taxon>Cyclophyllidea</taxon>
        <taxon>Hymenolepididae</taxon>
        <taxon>Rodentolepis</taxon>
    </lineage>
</organism>
<dbReference type="Gene3D" id="3.90.70.10">
    <property type="entry name" value="Cysteine proteinases"/>
    <property type="match status" value="1"/>
</dbReference>
<comment type="similarity">
    <text evidence="3">Belongs to the peptidase C19 family.</text>
</comment>
<feature type="region of interest" description="Disordered" evidence="13">
    <location>
        <begin position="1362"/>
        <end position="1449"/>
    </location>
</feature>
<evidence type="ECO:0000256" key="5">
    <source>
        <dbReference type="ARBA" id="ARBA00021393"/>
    </source>
</evidence>
<gene>
    <name evidence="16" type="ORF">HNAJ_LOCUS606</name>
</gene>
<feature type="compositionally biased region" description="Polar residues" evidence="13">
    <location>
        <begin position="959"/>
        <end position="976"/>
    </location>
</feature>
<keyword evidence="17" id="KW-1185">Reference proteome</keyword>
<feature type="region of interest" description="Disordered" evidence="13">
    <location>
        <begin position="215"/>
        <end position="278"/>
    </location>
</feature>
<dbReference type="GO" id="GO:0005829">
    <property type="term" value="C:cytosol"/>
    <property type="evidence" value="ECO:0007669"/>
    <property type="project" value="TreeGrafter"/>
</dbReference>
<comment type="subcellular location">
    <subcellularLocation>
        <location evidence="2">Nucleus</location>
    </subcellularLocation>
</comment>
<evidence type="ECO:0000313" key="17">
    <source>
        <dbReference type="Proteomes" id="UP000278807"/>
    </source>
</evidence>
<evidence type="ECO:0000313" key="18">
    <source>
        <dbReference type="WBParaSite" id="HNAJ_0000060601-mRNA-1"/>
    </source>
</evidence>
<feature type="compositionally biased region" description="Polar residues" evidence="13">
    <location>
        <begin position="1428"/>
        <end position="1449"/>
    </location>
</feature>
<dbReference type="STRING" id="102285.A0A158QGR6"/>
<evidence type="ECO:0000256" key="9">
    <source>
        <dbReference type="ARBA" id="ARBA00022807"/>
    </source>
</evidence>
<proteinExistence type="inferred from homology"/>
<keyword evidence="9" id="KW-0788">Thiol protease</keyword>
<dbReference type="OrthoDB" id="289038at2759"/>
<keyword evidence="7" id="KW-0833">Ubl conjugation pathway</keyword>
<evidence type="ECO:0000313" key="16">
    <source>
        <dbReference type="EMBL" id="VDN96465.1"/>
    </source>
</evidence>
<feature type="compositionally biased region" description="Low complexity" evidence="13">
    <location>
        <begin position="1362"/>
        <end position="1381"/>
    </location>
</feature>
<accession>A0A158QGR6</accession>
<feature type="domain" description="MATH" evidence="14">
    <location>
        <begin position="80"/>
        <end position="222"/>
    </location>
</feature>
<name>A0A158QGR6_RODNA</name>
<dbReference type="GO" id="GO:0031647">
    <property type="term" value="P:regulation of protein stability"/>
    <property type="evidence" value="ECO:0007669"/>
    <property type="project" value="TreeGrafter"/>
</dbReference>
<keyword evidence="6" id="KW-0645">Protease</keyword>
<keyword evidence="8" id="KW-0378">Hydrolase</keyword>
<dbReference type="Pfam" id="PF22486">
    <property type="entry name" value="MATH_2"/>
    <property type="match status" value="1"/>
</dbReference>
<keyword evidence="10" id="KW-0539">Nucleus</keyword>
<dbReference type="InterPro" id="IPR038765">
    <property type="entry name" value="Papain-like_cys_pep_sf"/>
</dbReference>
<sequence>MQIEEEQVPVAGHKHKIDFLPDGHSLEFIPVNDEPPSDVNGAKRRKLSGTCEMEASLNPQLYDIDGEEENMSSFDEAGPTGILEFRVCNFSDLLKNVMLSPLCLYNKDEDIKLVSPHAVIIRCLPWRVLVIFRVCDEESRTVGFFLQCNAESESINWSCHARADLTIVSQKPGFESVTKTIDHTFSHKENDWGFSNFISWTEFTDPERGLLCMEAETRSPQSNKMETSEDRISRVRSSSLSESPSDGQESVKTRVRFSSHPSSPKKVGQPIQTPDVTPQPDSVLFRIKIYADAPHGSNWDSKRFTGFVGLRNQGATCYMNSLLQALFFTNELRRAVYHMPTESEEPATSIPLALQRLFFELQFNERPVNTKRLTRSFGWQSVESLFQHDVQELCRLLLDNMETKMKGTSVEGTIPNLFRGKMLSYIRCKHVPYESEMEETFYDIQLKVKGNQDVYQAFKEYTTVETLEGDNKYAAGEHGLQEAEKGVIFTHLPPVLYLQLMRFQYDYFANANIKLNDRFEFPYKLKLDGFMKEPDPTNPATYVLHAVLVHSGDNHSGHYVVYINPCGNDQWYKFDDDVVSRCTQEEAIDHNFGTIIDRQGNVFRSYSNAYMLVYIRESCLGTVLRPITLDDIPACLVSRLREEKRIEADHRKAKAELSNSTTLVLVLDEDFYGWQGSDLCNFETIPSRRFHIPKNASYPEVLGHVASILRIDSSYIRLWRLLPRLTGSVRFSPLLPIRPYVPNPPITAPSSDHPIRALSALTDAYQPHKSPTMTAVADSFPGSGDRNNNQAVIPFANDSAAPLWVQILPKPLCTQFSPYTEVLCFLKYFFSPFTGLTTTSPLLESIYLGTMVYVGWIVIPLSVPLNTIFSELCSRAALPSNTPLKLFVETFDKEVRPVSGETGDSLVDEALGIRDGFETVILVYQQSYEEIEEKKIVEEVNNKMTNSPASPEMAKSPVKSPTRSQSTAAQKLVSRSKQLHKRTSSPTLPMPSAEERLALPSLDYNIVSFYHGIRNGTLVEFYTIYFPWHLLSGLTSSEPAAAISFPMKTGDRILLPGVSHVNNVRTVKAGFLLEHVLSSINSPDLICRLPLDRPFRDVVKIAASHLSVSPSNVQIFVVSGSLSSVNGEREFSAISTQCKWTVRDFLNSQHALPPNHRQQRLPNVHFFCQSLPIPTQKLEQLCQLRCVFVDTRRMREVTRLLLIIPKTWTVSQIIELARKELISIDILPEGDTSCLRMFETLNSWIIQQFAPEETAGRLQLLENRMLRIEAMTAEEQEYFAYIDSIVDPGELRSHNHEVEEFNESPDGSSSSDIGPKLPSGSFPQGLITAPGVFSNSDLYQPSLLLSSSSILGHNLPSGINTATTTTTTNSSSAIGSSTSSSLSVETPSIGNHEGEEDDYDDVNIVCSDDNDDGDDIEIEDDIEIPRSGNFTGNVDATSSEGDSSSCCTPAEPNNLSLICNADEEVDDDGDNALQVSSRSRSSHSSSGGDAVSMDSCGANKENPSPSSMDASYDNSRASEDSMSDVDDQKDIADVEEASIGNVDNTSKLPVVCSLFYKDSVNGAITIGLMPFTIVLRQGERVSSLLKRIRNHLNIRSDMAEKWRLTILKGPIFPSSAGTSPLTPTQDSLATMRVSSKHIPMTTGENGGKVEARIDLTNFMPAPDLAIHGLRKSRLLFGLRPWLGIEMPLLARKGSAVFSNFQNNHASVDVTTAAKRRNVGGVARYLPSEKPIRIFN</sequence>
<feature type="compositionally biased region" description="Acidic residues" evidence="13">
    <location>
        <begin position="1408"/>
        <end position="1422"/>
    </location>
</feature>
<dbReference type="FunFam" id="3.90.70.10:FF:000005">
    <property type="entry name" value="Ubiquitin carboxyl-terminal hydrolase 7"/>
    <property type="match status" value="1"/>
</dbReference>
<feature type="region of interest" description="Disordered" evidence="13">
    <location>
        <begin position="944"/>
        <end position="992"/>
    </location>
</feature>
<feature type="compositionally biased region" description="Low complexity" evidence="13">
    <location>
        <begin position="1476"/>
        <end position="1486"/>
    </location>
</feature>
<evidence type="ECO:0000256" key="10">
    <source>
        <dbReference type="ARBA" id="ARBA00023242"/>
    </source>
</evidence>
<dbReference type="CDD" id="cd02659">
    <property type="entry name" value="peptidase_C19C"/>
    <property type="match status" value="1"/>
</dbReference>
<dbReference type="Pfam" id="PF00443">
    <property type="entry name" value="UCH"/>
    <property type="match status" value="1"/>
</dbReference>
<evidence type="ECO:0000256" key="12">
    <source>
        <dbReference type="ARBA" id="ARBA00031508"/>
    </source>
</evidence>
<feature type="compositionally biased region" description="Low complexity" evidence="13">
    <location>
        <begin position="235"/>
        <end position="245"/>
    </location>
</feature>
<dbReference type="GO" id="GO:0016579">
    <property type="term" value="P:protein deubiquitination"/>
    <property type="evidence" value="ECO:0007669"/>
    <property type="project" value="InterPro"/>
</dbReference>